<dbReference type="RefSeq" id="WP_394632522.1">
    <property type="nucleotide sequence ID" value="NZ_JBIHSE010000002.1"/>
</dbReference>
<name>A0ABW7J9W6_9VIBR</name>
<feature type="transmembrane region" description="Helical" evidence="1">
    <location>
        <begin position="121"/>
        <end position="145"/>
    </location>
</feature>
<keyword evidence="3" id="KW-1185">Reference proteome</keyword>
<keyword evidence="1" id="KW-0472">Membrane</keyword>
<evidence type="ECO:0000313" key="2">
    <source>
        <dbReference type="EMBL" id="MFH0273146.1"/>
    </source>
</evidence>
<keyword evidence="1" id="KW-1133">Transmembrane helix</keyword>
<protein>
    <submittedName>
        <fullName evidence="2">Uncharacterized protein</fullName>
    </submittedName>
</protein>
<proteinExistence type="predicted"/>
<sequence>MYSFSDEELTSEKSLWDVFKLCTRLKPSNSQVICLLVVAILLLVNALALETPVGSLLRDVRKWAEFGFNFSITTIGFLIAGFTIFATLSKPDMMLAMMEHTNKETQLPTLKYNFFAFMKVFIAYIGIALFFLSIMLFGQVDGLISNVVFLLPNSKCVKYTIVVTAYVYVGASFVYLVMLLMTFIFNIYAIVMNFLRWEYHKEVDRADERETEQQDKVAQAKWRSLVIALLKNNNLH</sequence>
<comment type="caution">
    <text evidence="2">The sequence shown here is derived from an EMBL/GenBank/DDBJ whole genome shotgun (WGS) entry which is preliminary data.</text>
</comment>
<feature type="transmembrane region" description="Helical" evidence="1">
    <location>
        <begin position="165"/>
        <end position="191"/>
    </location>
</feature>
<feature type="transmembrane region" description="Helical" evidence="1">
    <location>
        <begin position="30"/>
        <end position="48"/>
    </location>
</feature>
<dbReference type="EMBL" id="JBIHSE010000002">
    <property type="protein sequence ID" value="MFH0273146.1"/>
    <property type="molecule type" value="Genomic_DNA"/>
</dbReference>
<organism evidence="2 3">
    <name type="scientific">Vibrio jasicida</name>
    <dbReference type="NCBI Taxonomy" id="766224"/>
    <lineage>
        <taxon>Bacteria</taxon>
        <taxon>Pseudomonadati</taxon>
        <taxon>Pseudomonadota</taxon>
        <taxon>Gammaproteobacteria</taxon>
        <taxon>Vibrionales</taxon>
        <taxon>Vibrionaceae</taxon>
        <taxon>Vibrio</taxon>
    </lineage>
</organism>
<evidence type="ECO:0000313" key="3">
    <source>
        <dbReference type="Proteomes" id="UP001607221"/>
    </source>
</evidence>
<gene>
    <name evidence="2" type="ORF">ACGRHZ_17885</name>
</gene>
<accession>A0ABW7J9W6</accession>
<feature type="transmembrane region" description="Helical" evidence="1">
    <location>
        <begin position="68"/>
        <end position="88"/>
    </location>
</feature>
<evidence type="ECO:0000256" key="1">
    <source>
        <dbReference type="SAM" id="Phobius"/>
    </source>
</evidence>
<dbReference type="Proteomes" id="UP001607221">
    <property type="component" value="Unassembled WGS sequence"/>
</dbReference>
<keyword evidence="1" id="KW-0812">Transmembrane</keyword>
<reference evidence="2 3" key="1">
    <citation type="submission" date="2024-10" db="EMBL/GenBank/DDBJ databases">
        <authorList>
            <person name="Yibar A."/>
            <person name="Saticioglu I.B."/>
            <person name="Duman M."/>
            <person name="Ajmi N."/>
            <person name="Gurler F."/>
            <person name="Ay H."/>
            <person name="Onuk E."/>
            <person name="Guler S."/>
            <person name="Romalde J.L."/>
        </authorList>
    </citation>
    <scope>NUCLEOTIDE SEQUENCE [LARGE SCALE GENOMIC DNA]</scope>
    <source>
        <strain evidence="2 3">1-TCBS-A</strain>
    </source>
</reference>